<accession>A0A8T2XTX7</accession>
<sequence>MRLAMQPWKLIKRVKEIEQEVHAGPETVQQKDIKQTAAADLSKRLQDFRSLNNASSLKGTPTNSIASIDCQIGFLYRNPNASSKYTHLYRRPLPFTPASLHQNLKMVKEQRKWDSPQRAVHFSLKVLLAPMLGVLNHNGKLGTYKLQTLNVDIIVRHALLRHSSPVHIHANWGTV</sequence>
<keyword evidence="2" id="KW-1185">Reference proteome</keyword>
<organism evidence="1 2">
    <name type="scientific">Populus deltoides</name>
    <name type="common">Eastern poplar</name>
    <name type="synonym">Eastern cottonwood</name>
    <dbReference type="NCBI Taxonomy" id="3696"/>
    <lineage>
        <taxon>Eukaryota</taxon>
        <taxon>Viridiplantae</taxon>
        <taxon>Streptophyta</taxon>
        <taxon>Embryophyta</taxon>
        <taxon>Tracheophyta</taxon>
        <taxon>Spermatophyta</taxon>
        <taxon>Magnoliopsida</taxon>
        <taxon>eudicotyledons</taxon>
        <taxon>Gunneridae</taxon>
        <taxon>Pentapetalae</taxon>
        <taxon>rosids</taxon>
        <taxon>fabids</taxon>
        <taxon>Malpighiales</taxon>
        <taxon>Salicaceae</taxon>
        <taxon>Saliceae</taxon>
        <taxon>Populus</taxon>
    </lineage>
</organism>
<name>A0A8T2XTX7_POPDE</name>
<dbReference type="PANTHER" id="PTHR33344:SF7">
    <property type="entry name" value="TRANSMEMBRANE PROTEIN"/>
    <property type="match status" value="1"/>
</dbReference>
<reference evidence="1" key="1">
    <citation type="journal article" date="2021" name="J. Hered.">
        <title>Genome Assembly of Salicaceae Populus deltoides (Eastern Cottonwood) I-69 Based on Nanopore Sequencing and Hi-C Technologies.</title>
        <authorList>
            <person name="Bai S."/>
            <person name="Wu H."/>
            <person name="Zhang J."/>
            <person name="Pan Z."/>
            <person name="Zhao W."/>
            <person name="Li Z."/>
            <person name="Tong C."/>
        </authorList>
    </citation>
    <scope>NUCLEOTIDE SEQUENCE</scope>
    <source>
        <tissue evidence="1">Leaf</tissue>
    </source>
</reference>
<dbReference type="AlphaFoldDB" id="A0A8T2XTX7"/>
<comment type="caution">
    <text evidence="1">The sequence shown here is derived from an EMBL/GenBank/DDBJ whole genome shotgun (WGS) entry which is preliminary data.</text>
</comment>
<proteinExistence type="predicted"/>
<protein>
    <submittedName>
        <fullName evidence="1">Uncharacterized protein</fullName>
    </submittedName>
</protein>
<evidence type="ECO:0000313" key="1">
    <source>
        <dbReference type="EMBL" id="KAH8495537.1"/>
    </source>
</evidence>
<dbReference type="EMBL" id="JACEGQ020000010">
    <property type="protein sequence ID" value="KAH8495537.1"/>
    <property type="molecule type" value="Genomic_DNA"/>
</dbReference>
<dbReference type="Proteomes" id="UP000807159">
    <property type="component" value="Chromosome 10"/>
</dbReference>
<gene>
    <name evidence="1" type="ORF">H0E87_018636</name>
</gene>
<evidence type="ECO:0000313" key="2">
    <source>
        <dbReference type="Proteomes" id="UP000807159"/>
    </source>
</evidence>
<dbReference type="PANTHER" id="PTHR33344">
    <property type="entry name" value="OS02G0761600 PROTEIN"/>
    <property type="match status" value="1"/>
</dbReference>